<evidence type="ECO:0000256" key="9">
    <source>
        <dbReference type="ARBA" id="ARBA00023136"/>
    </source>
</evidence>
<sequence length="1644" mass="181666">MGDLIKLGSYAAPAFIAAVTIPVIWKFAKNIRQPRAVKPEGLYEDRDGKATEESMKAYSTKKQFIVIFIGLGFGMLASLILVVDTFAQLLEFKPPELILVTFGCWILALIQVLATFRETRIVTRYQKGIRTSFSFLLLALLAGIIISEENIHIDFPGKVLLPLTTAIQVLSALAVFLGFISIPRRPDVFTPEGKVVERQSTGSLWTKYSYDWSSDILDLSATKLVEFSDLPAMDSYRRAKDVKDTFQSIVLKPTVSLWLQIFWAWKWQLMVQAVLCVVSSAADVLPQIAMLKLLEYLERRKEAGVIDPKAWICVVFLFLATIVETVVDYRITWLMWSGLGIPIRTTLTTLMFEKLMKIKDCKEPPKEEKVDEKDRHASGKQNGHSKAPKTGEAKKEDKEKEEKKKKAAQSEQDIINMFAVDSNQVGVFGAINQFYLLFISKLAVSVIFLWYLVGWESLLAGMVSLALIFPVNKFLTYRYGAFQKKLMAVRDKKTKVVSEALQGIRQIKFSAIEPEWTDKINKARDEELAQLWQTKLNNLYMMLGAEIGPVMLTVSTLATFAWLHGSLHPSVAFTSLGVLMQLEGVLGMVPFLLVLGINAKVSCDRIDAFLRCPEKPENTLPGDSIIFNKVSVSFPSMTKGHEKDEDQDEEEAEATRLALENRFILRDLNLEFPNHRLSVISGPTGSGKSLLLASILGEVDVLEGNITVPRPPPIDQRFDSKATAANWIIPSCIAFVAQIPWIENMSIKDNILFGLPYDETRYNKVLKACALAKDLTLFDDGDLTEVGAQGISLSGGQKWRLTLARAFYSRAGILILDDVFSALDAHVGKYIYDNALMGELAEGRTRILATHHVSLTLVRADYAVRLSANGTLVHAGLVEDLQKTGSFENILKAVEEEDSGENQAEDEDKATTDGETNGTAKKDDKHTPKKLVEDEGRETGGVKRSVYMTYLKATGGVPFWSFVLVFYVIAQGLTLGRSWWIKIWTSSTEQTPGLAFAQSYGLQTHLIGAVKPSHLNASFTSTSAAGSYADLASWAVSSTFSTLTGYIGSSSISIAILNPKSTSAPQTVSTSALPIEISNRSLGFYLLGYVIISMVSTLIDVGRYYVVFRGSLRASRKVFQELTYRVLRTPLRWLDTVPTGRILNRFTADFQAVDSQLSSNFAQVAASFLAIFGILVSAFIVSPYIIILALVILGLCGRVGLRYIRGARSIKRLESIQKSPMISHFTASLQGLSTIRAFANQEIFEKRMNDLINSYATATWHNWLFNNWVGYNMALIGSIFSGVVAAFVVSTPHVGASLGGFALAFALSYRRAVNQTLRLVAATELDMNAAERIFEYSALDIETEKGVDVRASWPEKGELIVKDLEVEYAEGLPSILKGLCFHAEMNQRVGIVGRTGAGKSTLSLALFRFLEARKGSITIDGINISSVKLHDLRTRLAIIPQDPVLFSGTIRSNLDPFDQFSDFQLHEALQRVHLVPSADNTPVPELLIPESSTEAEGASSATSLTAAEPAAKENINIFLSLSSPISSAGANLSQGQKQLLCLARAILSRPKLLLLDEATSAVDKKTDTLIQRSIREEFANTTLLVVAHRLSTVMDFDRILVMRDGVAAEFGSPRELLGIKDGVFKGMVAQSGEKAELERMVERQ</sequence>
<feature type="compositionally biased region" description="Basic and acidic residues" evidence="11">
    <location>
        <begin position="363"/>
        <end position="377"/>
    </location>
</feature>
<dbReference type="SUPFAM" id="SSF52540">
    <property type="entry name" value="P-loop containing nucleoside triphosphate hydrolases"/>
    <property type="match status" value="2"/>
</dbReference>
<keyword evidence="9 12" id="KW-0472">Membrane</keyword>
<keyword evidence="7" id="KW-0067">ATP-binding</keyword>
<dbReference type="PROSITE" id="PS50929">
    <property type="entry name" value="ABC_TM1F"/>
    <property type="match status" value="2"/>
</dbReference>
<feature type="compositionally biased region" description="Basic and acidic residues" evidence="11">
    <location>
        <begin position="389"/>
        <end position="404"/>
    </location>
</feature>
<evidence type="ECO:0000256" key="11">
    <source>
        <dbReference type="SAM" id="MobiDB-lite"/>
    </source>
</evidence>
<evidence type="ECO:0000259" key="14">
    <source>
        <dbReference type="PROSITE" id="PS50929"/>
    </source>
</evidence>
<keyword evidence="8 12" id="KW-1133">Transmembrane helix</keyword>
<feature type="region of interest" description="Disordered" evidence="11">
    <location>
        <begin position="894"/>
        <end position="936"/>
    </location>
</feature>
<feature type="transmembrane region" description="Helical" evidence="12">
    <location>
        <begin position="950"/>
        <end position="970"/>
    </location>
</feature>
<feature type="transmembrane region" description="Helical" evidence="12">
    <location>
        <begin position="97"/>
        <end position="116"/>
    </location>
</feature>
<evidence type="ECO:0000256" key="4">
    <source>
        <dbReference type="ARBA" id="ARBA00022692"/>
    </source>
</evidence>
<feature type="transmembrane region" description="Helical" evidence="12">
    <location>
        <begin position="1186"/>
        <end position="1204"/>
    </location>
</feature>
<feature type="transmembrane region" description="Helical" evidence="12">
    <location>
        <begin position="571"/>
        <end position="595"/>
    </location>
</feature>
<organism evidence="15 16">
    <name type="scientific">Hyaloscypha hepaticicola</name>
    <dbReference type="NCBI Taxonomy" id="2082293"/>
    <lineage>
        <taxon>Eukaryota</taxon>
        <taxon>Fungi</taxon>
        <taxon>Dikarya</taxon>
        <taxon>Ascomycota</taxon>
        <taxon>Pezizomycotina</taxon>
        <taxon>Leotiomycetes</taxon>
        <taxon>Helotiales</taxon>
        <taxon>Hyaloscyphaceae</taxon>
        <taxon>Hyaloscypha</taxon>
    </lineage>
</organism>
<dbReference type="GO" id="GO:0016887">
    <property type="term" value="F:ATP hydrolysis activity"/>
    <property type="evidence" value="ECO:0007669"/>
    <property type="project" value="InterPro"/>
</dbReference>
<feature type="transmembrane region" description="Helical" evidence="12">
    <location>
        <begin position="434"/>
        <end position="452"/>
    </location>
</feature>
<evidence type="ECO:0000256" key="10">
    <source>
        <dbReference type="ARBA" id="ARBA00023180"/>
    </source>
</evidence>
<dbReference type="Pfam" id="PF00664">
    <property type="entry name" value="ABC_membrane"/>
    <property type="match status" value="2"/>
</dbReference>
<keyword evidence="16" id="KW-1185">Reference proteome</keyword>
<evidence type="ECO:0000313" key="16">
    <source>
        <dbReference type="Proteomes" id="UP000235672"/>
    </source>
</evidence>
<accession>A0A2J6PZB1</accession>
<dbReference type="CDD" id="cd18596">
    <property type="entry name" value="ABC_6TM_VMR1_D1_like"/>
    <property type="match status" value="1"/>
</dbReference>
<dbReference type="PANTHER" id="PTHR24223">
    <property type="entry name" value="ATP-BINDING CASSETTE SUB-FAMILY C"/>
    <property type="match status" value="1"/>
</dbReference>
<feature type="transmembrane region" description="Helical" evidence="12">
    <location>
        <begin position="458"/>
        <end position="477"/>
    </location>
</feature>
<evidence type="ECO:0000256" key="1">
    <source>
        <dbReference type="ARBA" id="ARBA00004141"/>
    </source>
</evidence>
<reference evidence="15 16" key="1">
    <citation type="submission" date="2016-05" db="EMBL/GenBank/DDBJ databases">
        <title>A degradative enzymes factory behind the ericoid mycorrhizal symbiosis.</title>
        <authorList>
            <consortium name="DOE Joint Genome Institute"/>
            <person name="Martino E."/>
            <person name="Morin E."/>
            <person name="Grelet G."/>
            <person name="Kuo A."/>
            <person name="Kohler A."/>
            <person name="Daghino S."/>
            <person name="Barry K."/>
            <person name="Choi C."/>
            <person name="Cichocki N."/>
            <person name="Clum A."/>
            <person name="Copeland A."/>
            <person name="Hainaut M."/>
            <person name="Haridas S."/>
            <person name="Labutti K."/>
            <person name="Lindquist E."/>
            <person name="Lipzen A."/>
            <person name="Khouja H.-R."/>
            <person name="Murat C."/>
            <person name="Ohm R."/>
            <person name="Olson A."/>
            <person name="Spatafora J."/>
            <person name="Veneault-Fourrey C."/>
            <person name="Henrissat B."/>
            <person name="Grigoriev I."/>
            <person name="Martin F."/>
            <person name="Perotto S."/>
        </authorList>
    </citation>
    <scope>NUCLEOTIDE SEQUENCE [LARGE SCALE GENOMIC DNA]</scope>
    <source>
        <strain evidence="15 16">UAMH 7357</strain>
    </source>
</reference>
<dbReference type="InterPro" id="IPR027417">
    <property type="entry name" value="P-loop_NTPase"/>
</dbReference>
<feature type="domain" description="ABC transmembrane type-1" evidence="14">
    <location>
        <begin position="413"/>
        <end position="598"/>
    </location>
</feature>
<evidence type="ECO:0000256" key="8">
    <source>
        <dbReference type="ARBA" id="ARBA00022989"/>
    </source>
</evidence>
<dbReference type="Proteomes" id="UP000235672">
    <property type="component" value="Unassembled WGS sequence"/>
</dbReference>
<dbReference type="InterPro" id="IPR050173">
    <property type="entry name" value="ABC_transporter_C-like"/>
</dbReference>
<dbReference type="InterPro" id="IPR003593">
    <property type="entry name" value="AAA+_ATPase"/>
</dbReference>
<dbReference type="PANTHER" id="PTHR24223:SF456">
    <property type="entry name" value="MULTIDRUG RESISTANCE-ASSOCIATED PROTEIN LETHAL(2)03659"/>
    <property type="match status" value="1"/>
</dbReference>
<dbReference type="InterPro" id="IPR036640">
    <property type="entry name" value="ABC1_TM_sf"/>
</dbReference>
<feature type="compositionally biased region" description="Basic and acidic residues" evidence="11">
    <location>
        <begin position="920"/>
        <end position="936"/>
    </location>
</feature>
<keyword evidence="5" id="KW-0677">Repeat</keyword>
<keyword evidence="3" id="KW-0813">Transport</keyword>
<name>A0A2J6PZB1_9HELO</name>
<feature type="transmembrane region" description="Helical" evidence="12">
    <location>
        <begin position="310"/>
        <end position="327"/>
    </location>
</feature>
<feature type="transmembrane region" description="Helical" evidence="12">
    <location>
        <begin position="1161"/>
        <end position="1180"/>
    </location>
</feature>
<dbReference type="SUPFAM" id="SSF90123">
    <property type="entry name" value="ABC transporter transmembrane region"/>
    <property type="match status" value="2"/>
</dbReference>
<gene>
    <name evidence="15" type="ORF">NA56DRAFT_705554</name>
</gene>
<keyword evidence="4 12" id="KW-0812">Transmembrane</keyword>
<dbReference type="Gene3D" id="1.20.1560.10">
    <property type="entry name" value="ABC transporter type 1, transmembrane domain"/>
    <property type="match status" value="2"/>
</dbReference>
<evidence type="ECO:0000256" key="7">
    <source>
        <dbReference type="ARBA" id="ARBA00022840"/>
    </source>
</evidence>
<dbReference type="SMART" id="SM00382">
    <property type="entry name" value="AAA"/>
    <property type="match status" value="2"/>
</dbReference>
<evidence type="ECO:0000256" key="12">
    <source>
        <dbReference type="SAM" id="Phobius"/>
    </source>
</evidence>
<feature type="transmembrane region" description="Helical" evidence="12">
    <location>
        <begin position="333"/>
        <end position="352"/>
    </location>
</feature>
<keyword evidence="6" id="KW-0547">Nucleotide-binding</keyword>
<dbReference type="GO" id="GO:0140359">
    <property type="term" value="F:ABC-type transporter activity"/>
    <property type="evidence" value="ECO:0007669"/>
    <property type="project" value="InterPro"/>
</dbReference>
<keyword evidence="15" id="KW-0378">Hydrolase</keyword>
<feature type="transmembrane region" description="Helical" evidence="12">
    <location>
        <begin position="539"/>
        <end position="565"/>
    </location>
</feature>
<evidence type="ECO:0000256" key="2">
    <source>
        <dbReference type="ARBA" id="ARBA00009726"/>
    </source>
</evidence>
<feature type="transmembrane region" description="Helical" evidence="12">
    <location>
        <begin position="159"/>
        <end position="180"/>
    </location>
</feature>
<evidence type="ECO:0000256" key="5">
    <source>
        <dbReference type="ARBA" id="ARBA00022737"/>
    </source>
</evidence>
<dbReference type="InterPro" id="IPR011527">
    <property type="entry name" value="ABC1_TM_dom"/>
</dbReference>
<protein>
    <submittedName>
        <fullName evidence="15">P-loop containing nucleoside triphosphate hydrolase protein</fullName>
    </submittedName>
</protein>
<dbReference type="OrthoDB" id="6500128at2759"/>
<dbReference type="CDD" id="cd03244">
    <property type="entry name" value="ABCC_MRP_domain2"/>
    <property type="match status" value="1"/>
</dbReference>
<proteinExistence type="inferred from homology"/>
<dbReference type="CDD" id="cd03250">
    <property type="entry name" value="ABCC_MRP_domain1"/>
    <property type="match status" value="1"/>
</dbReference>
<comment type="similarity">
    <text evidence="2">Belongs to the ABC transporter superfamily. ABCC family. Conjugate transporter (TC 3.A.1.208) subfamily.</text>
</comment>
<dbReference type="PROSITE" id="PS00211">
    <property type="entry name" value="ABC_TRANSPORTER_1"/>
    <property type="match status" value="1"/>
</dbReference>
<dbReference type="Pfam" id="PF00005">
    <property type="entry name" value="ABC_tran"/>
    <property type="match status" value="2"/>
</dbReference>
<feature type="domain" description="ABC transmembrane type-1" evidence="14">
    <location>
        <begin position="1078"/>
        <end position="1325"/>
    </location>
</feature>
<dbReference type="CDD" id="cd18604">
    <property type="entry name" value="ABC_6TM_VMR1_D2_like"/>
    <property type="match status" value="1"/>
</dbReference>
<feature type="transmembrane region" description="Helical" evidence="12">
    <location>
        <begin position="128"/>
        <end position="147"/>
    </location>
</feature>
<evidence type="ECO:0000256" key="6">
    <source>
        <dbReference type="ARBA" id="ARBA00022741"/>
    </source>
</evidence>
<dbReference type="InterPro" id="IPR017871">
    <property type="entry name" value="ABC_transporter-like_CS"/>
</dbReference>
<feature type="transmembrane region" description="Helical" evidence="12">
    <location>
        <begin position="1268"/>
        <end position="1287"/>
    </location>
</feature>
<dbReference type="PROSITE" id="PS50893">
    <property type="entry name" value="ABC_TRANSPORTER_2"/>
    <property type="match status" value="2"/>
</dbReference>
<keyword evidence="10" id="KW-0325">Glycoprotein</keyword>
<feature type="transmembrane region" description="Helical" evidence="12">
    <location>
        <begin position="12"/>
        <end position="28"/>
    </location>
</feature>
<feature type="transmembrane region" description="Helical" evidence="12">
    <location>
        <begin position="64"/>
        <end position="85"/>
    </location>
</feature>
<feature type="compositionally biased region" description="Acidic residues" evidence="11">
    <location>
        <begin position="895"/>
        <end position="908"/>
    </location>
</feature>
<dbReference type="FunFam" id="3.40.50.300:FF:000825">
    <property type="entry name" value="ABC bile acid transporter"/>
    <property type="match status" value="1"/>
</dbReference>
<evidence type="ECO:0000313" key="15">
    <source>
        <dbReference type="EMBL" id="PMD19385.1"/>
    </source>
</evidence>
<dbReference type="EMBL" id="KZ613489">
    <property type="protein sequence ID" value="PMD19385.1"/>
    <property type="molecule type" value="Genomic_DNA"/>
</dbReference>
<dbReference type="GO" id="GO:0005524">
    <property type="term" value="F:ATP binding"/>
    <property type="evidence" value="ECO:0007669"/>
    <property type="project" value="UniProtKB-KW"/>
</dbReference>
<feature type="domain" description="ABC transporter" evidence="13">
    <location>
        <begin position="649"/>
        <end position="893"/>
    </location>
</feature>
<dbReference type="Gene3D" id="3.40.50.300">
    <property type="entry name" value="P-loop containing nucleotide triphosphate hydrolases"/>
    <property type="match status" value="2"/>
</dbReference>
<evidence type="ECO:0000256" key="3">
    <source>
        <dbReference type="ARBA" id="ARBA00022448"/>
    </source>
</evidence>
<dbReference type="STRING" id="1745343.A0A2J6PZB1"/>
<dbReference type="InterPro" id="IPR003439">
    <property type="entry name" value="ABC_transporter-like_ATP-bd"/>
</dbReference>
<dbReference type="GO" id="GO:0016020">
    <property type="term" value="C:membrane"/>
    <property type="evidence" value="ECO:0007669"/>
    <property type="project" value="UniProtKB-SubCell"/>
</dbReference>
<evidence type="ECO:0000259" key="13">
    <source>
        <dbReference type="PROSITE" id="PS50893"/>
    </source>
</evidence>
<feature type="transmembrane region" description="Helical" evidence="12">
    <location>
        <begin position="1082"/>
        <end position="1106"/>
    </location>
</feature>
<comment type="subcellular location">
    <subcellularLocation>
        <location evidence="1">Membrane</location>
        <topology evidence="1">Multi-pass membrane protein</topology>
    </subcellularLocation>
</comment>
<feature type="domain" description="ABC transporter" evidence="13">
    <location>
        <begin position="1361"/>
        <end position="1629"/>
    </location>
</feature>
<feature type="region of interest" description="Disordered" evidence="11">
    <location>
        <begin position="363"/>
        <end position="406"/>
    </location>
</feature>